<sequence>MTTMKISTQISTQILLALLLLLLNIHYSTTYNLSSPSPARRDLISKFTLILSPLLTFPSSSTALEEALESPSPKPTITKKVYFDVRISRSDGTFAVRDNDSADPVLRSTLILGLYGNDFPVHVERFLSYVDVKNDGPSYANSYFTGLDPVTGSVEGGRIKGLEVANFNNQAVLNYGGQIVKSELWLEDGSKEKFKHDREFLITHRDLDVSPKFGITTTASAALDGTNTVFGELLEGFDFVRRCEFIQKYSVSTSTEEPGSLKDEVFTMQKEFFRGLAKGVGDSRLDELYEGKFLRKVDVTRCGLL</sequence>
<dbReference type="GO" id="GO:0003755">
    <property type="term" value="F:peptidyl-prolyl cis-trans isomerase activity"/>
    <property type="evidence" value="ECO:0007669"/>
    <property type="project" value="InterPro"/>
</dbReference>
<keyword evidence="1" id="KW-0732">Signal</keyword>
<reference evidence="4" key="1">
    <citation type="journal article" date="2023" name="Commun. Biol.">
        <title>Genome analysis of Parmales, the sister group of diatoms, reveals the evolutionary specialization of diatoms from phago-mixotrophs to photoautotrophs.</title>
        <authorList>
            <person name="Ban H."/>
            <person name="Sato S."/>
            <person name="Yoshikawa S."/>
            <person name="Yamada K."/>
            <person name="Nakamura Y."/>
            <person name="Ichinomiya M."/>
            <person name="Sato N."/>
            <person name="Blanc-Mathieu R."/>
            <person name="Endo H."/>
            <person name="Kuwata A."/>
            <person name="Ogata H."/>
        </authorList>
    </citation>
    <scope>NUCLEOTIDE SEQUENCE [LARGE SCALE GENOMIC DNA]</scope>
    <source>
        <strain evidence="4">NIES 3699</strain>
    </source>
</reference>
<dbReference type="AlphaFoldDB" id="A0A9W7CBV0"/>
<dbReference type="PANTHER" id="PTHR47875">
    <property type="entry name" value="PEPTIDYL-PROLYL CIS-TRANS ISOMERASE CYP28, CHLOROPLASTIC"/>
    <property type="match status" value="1"/>
</dbReference>
<feature type="domain" description="PPIase cyclophilin-type" evidence="2">
    <location>
        <begin position="110"/>
        <end position="258"/>
    </location>
</feature>
<keyword evidence="4" id="KW-1185">Reference proteome</keyword>
<dbReference type="GO" id="GO:0009507">
    <property type="term" value="C:chloroplast"/>
    <property type="evidence" value="ECO:0007669"/>
    <property type="project" value="TreeGrafter"/>
</dbReference>
<dbReference type="SUPFAM" id="SSF50891">
    <property type="entry name" value="Cyclophilin-like"/>
    <property type="match status" value="1"/>
</dbReference>
<feature type="signal peptide" evidence="1">
    <location>
        <begin position="1"/>
        <end position="30"/>
    </location>
</feature>
<dbReference type="InterPro" id="IPR029000">
    <property type="entry name" value="Cyclophilin-like_dom_sf"/>
</dbReference>
<dbReference type="Gene3D" id="2.40.100.10">
    <property type="entry name" value="Cyclophilin-like"/>
    <property type="match status" value="1"/>
</dbReference>
<dbReference type="Proteomes" id="UP001165160">
    <property type="component" value="Unassembled WGS sequence"/>
</dbReference>
<dbReference type="PROSITE" id="PS50072">
    <property type="entry name" value="CSA_PPIASE_2"/>
    <property type="match status" value="1"/>
</dbReference>
<evidence type="ECO:0000313" key="3">
    <source>
        <dbReference type="EMBL" id="GMI01756.1"/>
    </source>
</evidence>
<gene>
    <name evidence="3" type="ORF">TrVE_jg7195</name>
</gene>
<name>A0A9W7CBV0_9STRA</name>
<dbReference type="EMBL" id="BRXX01000270">
    <property type="protein sequence ID" value="GMI01756.1"/>
    <property type="molecule type" value="Genomic_DNA"/>
</dbReference>
<dbReference type="PANTHER" id="PTHR47875:SF1">
    <property type="entry name" value="PEPTIDYL-PROLYL CIS-TRANS ISOMERASE CYP28, CHLOROPLASTIC"/>
    <property type="match status" value="1"/>
</dbReference>
<dbReference type="InterPro" id="IPR002130">
    <property type="entry name" value="Cyclophilin-type_PPIase_dom"/>
</dbReference>
<evidence type="ECO:0000313" key="4">
    <source>
        <dbReference type="Proteomes" id="UP001165160"/>
    </source>
</evidence>
<organism evidence="3 4">
    <name type="scientific">Triparma verrucosa</name>
    <dbReference type="NCBI Taxonomy" id="1606542"/>
    <lineage>
        <taxon>Eukaryota</taxon>
        <taxon>Sar</taxon>
        <taxon>Stramenopiles</taxon>
        <taxon>Ochrophyta</taxon>
        <taxon>Bolidophyceae</taxon>
        <taxon>Parmales</taxon>
        <taxon>Triparmaceae</taxon>
        <taxon>Triparma</taxon>
    </lineage>
</organism>
<evidence type="ECO:0000256" key="1">
    <source>
        <dbReference type="SAM" id="SignalP"/>
    </source>
</evidence>
<accession>A0A9W7CBV0</accession>
<protein>
    <recommendedName>
        <fullName evidence="2">PPIase cyclophilin-type domain-containing protein</fullName>
    </recommendedName>
</protein>
<proteinExistence type="predicted"/>
<evidence type="ECO:0000259" key="2">
    <source>
        <dbReference type="PROSITE" id="PS50072"/>
    </source>
</evidence>
<dbReference type="Pfam" id="PF00160">
    <property type="entry name" value="Pro_isomerase"/>
    <property type="match status" value="1"/>
</dbReference>
<dbReference type="InterPro" id="IPR044178">
    <property type="entry name" value="CYP28-like"/>
</dbReference>
<comment type="caution">
    <text evidence="3">The sequence shown here is derived from an EMBL/GenBank/DDBJ whole genome shotgun (WGS) entry which is preliminary data.</text>
</comment>
<feature type="chain" id="PRO_5040963429" description="PPIase cyclophilin-type domain-containing protein" evidence="1">
    <location>
        <begin position="31"/>
        <end position="305"/>
    </location>
</feature>